<sequence length="415" mass="44598">MAVSQIAVAVKEKVAEVIVESAPEIAAIAEIDWDRKPVVIVGTGLAGYHLAREFRKQDSETPLIMLTADDGRFYSKPMISTAFAKAKQPDQLANSTAADMAEELQADIRIFSKVTEIDPELQVLKVGEDTIEYGKLVLASGAKCIEAPLTGDGLSRVYSVNDLLGYTRFRTAMVGKKKILIIGAGLIGSEYANDMIQSGFMIDVVEPMPNVLGTLLPEQAAHAVQESLEQAGVQYHFGTVVERVDKSGNGIKATLANGSVIEADAVLSAIGVRPDLTLASLSKLDTNRGILTDRSLQTSAKNIYALGDCAEVDGNLLFYVAPLMESARVLSKVLSDQQAQVHYGVMPVMVKTTLCPVVVSPPPRDAEGEWHVNDDGYNVLARYITSEGRLLGFALTGDATREKDALTAKTQPLMS</sequence>
<evidence type="ECO:0000256" key="5">
    <source>
        <dbReference type="ARBA" id="ARBA00022630"/>
    </source>
</evidence>
<dbReference type="Pfam" id="PF18113">
    <property type="entry name" value="Rbx_binding"/>
    <property type="match status" value="1"/>
</dbReference>
<comment type="cofactor">
    <cofactor evidence="1">
        <name>FAD</name>
        <dbReference type="ChEBI" id="CHEBI:57692"/>
    </cofactor>
</comment>
<dbReference type="Gene3D" id="3.30.390.120">
    <property type="match status" value="1"/>
</dbReference>
<keyword evidence="7" id="KW-0560">Oxidoreductase</keyword>
<accession>A0ABZ0GU88</accession>
<dbReference type="PANTHER" id="PTHR43429">
    <property type="entry name" value="PYRIDINE NUCLEOTIDE-DISULFIDE OXIDOREDUCTASE DOMAIN-CONTAINING"/>
    <property type="match status" value="1"/>
</dbReference>
<dbReference type="InterPro" id="IPR023753">
    <property type="entry name" value="FAD/NAD-binding_dom"/>
</dbReference>
<keyword evidence="4" id="KW-0963">Cytoplasm</keyword>
<keyword evidence="6" id="KW-0274">FAD</keyword>
<evidence type="ECO:0000259" key="10">
    <source>
        <dbReference type="Pfam" id="PF18113"/>
    </source>
</evidence>
<dbReference type="PRINTS" id="PR00368">
    <property type="entry name" value="FADPNR"/>
</dbReference>
<keyword evidence="5" id="KW-0285">Flavoprotein</keyword>
<evidence type="ECO:0000256" key="2">
    <source>
        <dbReference type="ARBA" id="ARBA00004496"/>
    </source>
</evidence>
<dbReference type="InterPro" id="IPR036188">
    <property type="entry name" value="FAD/NAD-bd_sf"/>
</dbReference>
<evidence type="ECO:0000259" key="9">
    <source>
        <dbReference type="Pfam" id="PF07992"/>
    </source>
</evidence>
<evidence type="ECO:0000256" key="3">
    <source>
        <dbReference type="ARBA" id="ARBA00006442"/>
    </source>
</evidence>
<feature type="domain" description="FAD/NAD(P)-binding" evidence="9">
    <location>
        <begin position="37"/>
        <end position="313"/>
    </location>
</feature>
<feature type="domain" description="Rubredoxin binding" evidence="10">
    <location>
        <begin position="340"/>
        <end position="409"/>
    </location>
</feature>
<dbReference type="PRINTS" id="PR00411">
    <property type="entry name" value="PNDRDTASEI"/>
</dbReference>
<dbReference type="Pfam" id="PF07992">
    <property type="entry name" value="Pyr_redox_2"/>
    <property type="match status" value="1"/>
</dbReference>
<name>A0ABZ0GU88_9GAMM</name>
<dbReference type="SUPFAM" id="SSF51905">
    <property type="entry name" value="FAD/NAD(P)-binding domain"/>
    <property type="match status" value="1"/>
</dbReference>
<evidence type="ECO:0000256" key="4">
    <source>
        <dbReference type="ARBA" id="ARBA00022490"/>
    </source>
</evidence>
<evidence type="ECO:0000256" key="6">
    <source>
        <dbReference type="ARBA" id="ARBA00022827"/>
    </source>
</evidence>
<proteinExistence type="inferred from homology"/>
<dbReference type="InterPro" id="IPR041364">
    <property type="entry name" value="Rbx-bd"/>
</dbReference>
<evidence type="ECO:0000313" key="11">
    <source>
        <dbReference type="EMBL" id="WOH39542.1"/>
    </source>
</evidence>
<comment type="similarity">
    <text evidence="3">Belongs to the FAD-dependent oxidoreductase family.</text>
</comment>
<dbReference type="InterPro" id="IPR050260">
    <property type="entry name" value="FAD-bd_OxRdtase"/>
</dbReference>
<dbReference type="PANTHER" id="PTHR43429:SF3">
    <property type="entry name" value="NITRITE REDUCTASE [NAD(P)H]"/>
    <property type="match status" value="1"/>
</dbReference>
<dbReference type="EMBL" id="CP136600">
    <property type="protein sequence ID" value="WOH39542.1"/>
    <property type="molecule type" value="Genomic_DNA"/>
</dbReference>
<organism evidence="11 12">
    <name type="scientific">Thalassotalea fonticola</name>
    <dbReference type="NCBI Taxonomy" id="3065649"/>
    <lineage>
        <taxon>Bacteria</taxon>
        <taxon>Pseudomonadati</taxon>
        <taxon>Pseudomonadota</taxon>
        <taxon>Gammaproteobacteria</taxon>
        <taxon>Alteromonadales</taxon>
        <taxon>Colwelliaceae</taxon>
        <taxon>Thalassotalea</taxon>
    </lineage>
</organism>
<keyword evidence="8" id="KW-0520">NAD</keyword>
<evidence type="ECO:0000256" key="7">
    <source>
        <dbReference type="ARBA" id="ARBA00023002"/>
    </source>
</evidence>
<evidence type="ECO:0000313" key="12">
    <source>
        <dbReference type="Proteomes" id="UP001301442"/>
    </source>
</evidence>
<keyword evidence="12" id="KW-1185">Reference proteome</keyword>
<gene>
    <name evidence="11" type="ORF">RI844_02855</name>
</gene>
<evidence type="ECO:0000256" key="1">
    <source>
        <dbReference type="ARBA" id="ARBA00001974"/>
    </source>
</evidence>
<protein>
    <submittedName>
        <fullName evidence="11">FAD-dependent oxidoreductase</fullName>
    </submittedName>
</protein>
<evidence type="ECO:0000256" key="8">
    <source>
        <dbReference type="ARBA" id="ARBA00023027"/>
    </source>
</evidence>
<dbReference type="Gene3D" id="3.50.50.60">
    <property type="entry name" value="FAD/NAD(P)-binding domain"/>
    <property type="match status" value="2"/>
</dbReference>
<reference evidence="11 12" key="1">
    <citation type="submission" date="2023-09" db="EMBL/GenBank/DDBJ databases">
        <authorList>
            <person name="Qi X."/>
        </authorList>
    </citation>
    <scope>NUCLEOTIDE SEQUENCE [LARGE SCALE GENOMIC DNA]</scope>
    <source>
        <strain evidence="11 12">S1-1</strain>
    </source>
</reference>
<dbReference type="Proteomes" id="UP001301442">
    <property type="component" value="Chromosome"/>
</dbReference>
<comment type="subcellular location">
    <subcellularLocation>
        <location evidence="2">Cytoplasm</location>
    </subcellularLocation>
</comment>